<comment type="subcellular location">
    <subcellularLocation>
        <location evidence="1">Membrane</location>
        <topology evidence="1">Multi-pass membrane protein</topology>
    </subcellularLocation>
</comment>
<evidence type="ECO:0000256" key="1">
    <source>
        <dbReference type="ARBA" id="ARBA00004141"/>
    </source>
</evidence>
<sequence>MTIYTRLVHRYPLATKAVATGAIFGVGDVSAQCIASDSNTVSLSRVLLTATYGLILQGPALHFWFGRLDALWPGANAVTVIKKVLAQHLIYAPMSIAFFNGWVRYHNGASTESSSEACGKALQNMRDKTPSLWMDGNFFWGPLNVINFSFVPLPHRPLVMNAGNVIWTTYLSYRANQLTKHDDGAVETSGLRDMLG</sequence>
<gene>
    <name evidence="7" type="ORF">H310_12109</name>
</gene>
<protein>
    <submittedName>
        <fullName evidence="7">Uncharacterized protein</fullName>
    </submittedName>
</protein>
<dbReference type="PANTHER" id="PTHR11266:SF17">
    <property type="entry name" value="PROTEIN MPV17"/>
    <property type="match status" value="1"/>
</dbReference>
<dbReference type="Pfam" id="PF04117">
    <property type="entry name" value="Mpv17_PMP22"/>
    <property type="match status" value="1"/>
</dbReference>
<dbReference type="STRING" id="157072.A0A024TIU3"/>
<dbReference type="GO" id="GO:0005737">
    <property type="term" value="C:cytoplasm"/>
    <property type="evidence" value="ECO:0007669"/>
    <property type="project" value="TreeGrafter"/>
</dbReference>
<keyword evidence="3" id="KW-0812">Transmembrane</keyword>
<evidence type="ECO:0000313" key="7">
    <source>
        <dbReference type="EMBL" id="ETV94090.1"/>
    </source>
</evidence>
<evidence type="ECO:0000256" key="3">
    <source>
        <dbReference type="ARBA" id="ARBA00022692"/>
    </source>
</evidence>
<keyword evidence="4" id="KW-1133">Transmembrane helix</keyword>
<evidence type="ECO:0000256" key="5">
    <source>
        <dbReference type="ARBA" id="ARBA00023136"/>
    </source>
</evidence>
<organism evidence="7">
    <name type="scientific">Aphanomyces invadans</name>
    <dbReference type="NCBI Taxonomy" id="157072"/>
    <lineage>
        <taxon>Eukaryota</taxon>
        <taxon>Sar</taxon>
        <taxon>Stramenopiles</taxon>
        <taxon>Oomycota</taxon>
        <taxon>Saprolegniomycetes</taxon>
        <taxon>Saprolegniales</taxon>
        <taxon>Verrucalvaceae</taxon>
        <taxon>Aphanomyces</taxon>
    </lineage>
</organism>
<proteinExistence type="inferred from homology"/>
<dbReference type="EMBL" id="KI913987">
    <property type="protein sequence ID" value="ETV94090.1"/>
    <property type="molecule type" value="Genomic_DNA"/>
</dbReference>
<evidence type="ECO:0000256" key="2">
    <source>
        <dbReference type="ARBA" id="ARBA00006824"/>
    </source>
</evidence>
<dbReference type="RefSeq" id="XP_008877293.1">
    <property type="nucleotide sequence ID" value="XM_008879071.1"/>
</dbReference>
<dbReference type="GO" id="GO:0016020">
    <property type="term" value="C:membrane"/>
    <property type="evidence" value="ECO:0007669"/>
    <property type="project" value="UniProtKB-SubCell"/>
</dbReference>
<evidence type="ECO:0000256" key="4">
    <source>
        <dbReference type="ARBA" id="ARBA00022989"/>
    </source>
</evidence>
<comment type="similarity">
    <text evidence="2 6">Belongs to the peroxisomal membrane protein PXMP2/4 family.</text>
</comment>
<dbReference type="eggNOG" id="KOG1944">
    <property type="taxonomic scope" value="Eukaryota"/>
</dbReference>
<keyword evidence="5" id="KW-0472">Membrane</keyword>
<dbReference type="VEuPathDB" id="FungiDB:H310_12109"/>
<evidence type="ECO:0000256" key="6">
    <source>
        <dbReference type="RuleBase" id="RU363053"/>
    </source>
</evidence>
<dbReference type="InterPro" id="IPR007248">
    <property type="entry name" value="Mpv17_PMP22"/>
</dbReference>
<dbReference type="AlphaFoldDB" id="A0A024TIU3"/>
<reference evidence="7" key="1">
    <citation type="submission" date="2013-12" db="EMBL/GenBank/DDBJ databases">
        <title>The Genome Sequence of Aphanomyces invadans NJM9701.</title>
        <authorList>
            <consortium name="The Broad Institute Genomics Platform"/>
            <person name="Russ C."/>
            <person name="Tyler B."/>
            <person name="van West P."/>
            <person name="Dieguez-Uribeondo J."/>
            <person name="Young S.K."/>
            <person name="Zeng Q."/>
            <person name="Gargeya S."/>
            <person name="Fitzgerald M."/>
            <person name="Abouelleil A."/>
            <person name="Alvarado L."/>
            <person name="Chapman S.B."/>
            <person name="Gainer-Dewar J."/>
            <person name="Goldberg J."/>
            <person name="Griggs A."/>
            <person name="Gujja S."/>
            <person name="Hansen M."/>
            <person name="Howarth C."/>
            <person name="Imamovic A."/>
            <person name="Ireland A."/>
            <person name="Larimer J."/>
            <person name="McCowan C."/>
            <person name="Murphy C."/>
            <person name="Pearson M."/>
            <person name="Poon T.W."/>
            <person name="Priest M."/>
            <person name="Roberts A."/>
            <person name="Saif S."/>
            <person name="Shea T."/>
            <person name="Sykes S."/>
            <person name="Wortman J."/>
            <person name="Nusbaum C."/>
            <person name="Birren B."/>
        </authorList>
    </citation>
    <scope>NUCLEOTIDE SEQUENCE [LARGE SCALE GENOMIC DNA]</scope>
    <source>
        <strain evidence="7">NJM9701</strain>
    </source>
</reference>
<dbReference type="OrthoDB" id="430207at2759"/>
<name>A0A024TIU3_9STRA</name>
<dbReference type="PANTHER" id="PTHR11266">
    <property type="entry name" value="PEROXISOMAL MEMBRANE PROTEIN 2, PXMP2 MPV17"/>
    <property type="match status" value="1"/>
</dbReference>
<dbReference type="GeneID" id="20089159"/>
<accession>A0A024TIU3</accession>